<comment type="similarity">
    <text evidence="1">Belongs to the Bowman-Birk serine protease inhibitor family.</text>
</comment>
<dbReference type="SUPFAM" id="SSF57247">
    <property type="entry name" value="Bowman-Birk inhibitor, BBI"/>
    <property type="match status" value="1"/>
</dbReference>
<dbReference type="GO" id="GO:0005576">
    <property type="term" value="C:extracellular region"/>
    <property type="evidence" value="ECO:0007669"/>
    <property type="project" value="InterPro"/>
</dbReference>
<evidence type="ECO:0000256" key="2">
    <source>
        <dbReference type="ARBA" id="ARBA00022690"/>
    </source>
</evidence>
<dbReference type="Gene3D" id="2.10.69.10">
    <property type="entry name" value="Cysteine Protease (Bromelain) Inhibitor, subunit H"/>
    <property type="match status" value="1"/>
</dbReference>
<dbReference type="GO" id="GO:0004867">
    <property type="term" value="F:serine-type endopeptidase inhibitor activity"/>
    <property type="evidence" value="ECO:0007669"/>
    <property type="project" value="UniProtKB-KW"/>
</dbReference>
<dbReference type="AlphaFoldDB" id="A0A077RPH5"/>
<keyword evidence="2" id="KW-0646">Protease inhibitor</keyword>
<dbReference type="PANTHER" id="PTHR33479">
    <property type="entry name" value="BOWMAN-BIRK TYPE BRAN TRYPSIN INHIBITOR"/>
    <property type="match status" value="1"/>
</dbReference>
<name>A0A077RPH5_WHEAT</name>
<evidence type="ECO:0008006" key="7">
    <source>
        <dbReference type="Google" id="ProtNLM"/>
    </source>
</evidence>
<dbReference type="EMBL" id="HG670306">
    <property type="protein sequence ID" value="CDM80615.1"/>
    <property type="molecule type" value="Genomic_DNA"/>
</dbReference>
<evidence type="ECO:0000313" key="6">
    <source>
        <dbReference type="EMBL" id="CDM80615.1"/>
    </source>
</evidence>
<dbReference type="Gramene" id="TraesARI3B03G01566340.1">
    <property type="protein sequence ID" value="TraesARI3B03G01566340.1"/>
    <property type="gene ID" value="TraesARI3B03G01566340"/>
</dbReference>
<evidence type="ECO:0000256" key="3">
    <source>
        <dbReference type="ARBA" id="ARBA00022900"/>
    </source>
</evidence>
<reference evidence="6" key="1">
    <citation type="journal article" date="2014" name="Science">
        <title>Structural and functional partitioning of bread wheat chromosome 3B.</title>
        <authorList>
            <person name="Choulet F."/>
            <person name="Alberti A."/>
            <person name="Theil S."/>
            <person name="Glover N."/>
            <person name="Barbe V."/>
            <person name="Daron J."/>
            <person name="Pingault L."/>
            <person name="Sourdille P."/>
            <person name="Couloux A."/>
            <person name="Paux E."/>
            <person name="Leroy P."/>
            <person name="Mangenot S."/>
            <person name="Guilhot N."/>
            <person name="Le Gouis J."/>
            <person name="Balfourier F."/>
            <person name="Alaux M."/>
            <person name="Jamilloux V."/>
            <person name="Poulain J."/>
            <person name="Durand C."/>
            <person name="Bellec A."/>
            <person name="Gaspin C."/>
            <person name="Safar J."/>
            <person name="Dolezel J."/>
            <person name="Rogers J."/>
            <person name="Vandepoele K."/>
            <person name="Aury J.M."/>
            <person name="Mayer K."/>
            <person name="Berges H."/>
            <person name="Quesneville H."/>
            <person name="Wincker P."/>
            <person name="Feuillet C."/>
        </authorList>
    </citation>
    <scope>NUCLEOTIDE SEQUENCE</scope>
</reference>
<feature type="signal peptide" evidence="5">
    <location>
        <begin position="1"/>
        <end position="21"/>
    </location>
</feature>
<dbReference type="Gramene" id="TraesLAC3B03G01487030.1">
    <property type="protein sequence ID" value="TraesLAC3B03G01487030.1"/>
    <property type="gene ID" value="TraesLAC3B03G01487030"/>
</dbReference>
<keyword evidence="5" id="KW-0732">Signal</keyword>
<dbReference type="InterPro" id="IPR035995">
    <property type="entry name" value="Bowman-Birk_prot_inh"/>
</dbReference>
<gene>
    <name evidence="6" type="ORF">TRAES_3BF168400070CFD_c1</name>
</gene>
<keyword evidence="3" id="KW-0722">Serine protease inhibitor</keyword>
<organism evidence="6">
    <name type="scientific">Triticum aestivum</name>
    <name type="common">Wheat</name>
    <dbReference type="NCBI Taxonomy" id="4565"/>
    <lineage>
        <taxon>Eukaryota</taxon>
        <taxon>Viridiplantae</taxon>
        <taxon>Streptophyta</taxon>
        <taxon>Embryophyta</taxon>
        <taxon>Tracheophyta</taxon>
        <taxon>Spermatophyta</taxon>
        <taxon>Magnoliopsida</taxon>
        <taxon>Liliopsida</taxon>
        <taxon>Poales</taxon>
        <taxon>Poaceae</taxon>
        <taxon>BOP clade</taxon>
        <taxon>Pooideae</taxon>
        <taxon>Triticodae</taxon>
        <taxon>Triticeae</taxon>
        <taxon>Triticinae</taxon>
        <taxon>Triticum</taxon>
    </lineage>
</organism>
<keyword evidence="4" id="KW-1015">Disulfide bond</keyword>
<sequence>MESSVANILLVLSLGAALAVAGRPADTSGEVSAIRLPSDGKGLAGDATVLGAPMKEDERPWACCDDLHCLRVLPRACLCRDTVAQCASACQLRLPGFARRLARPKVHARSGRRRRR</sequence>
<evidence type="ECO:0000256" key="1">
    <source>
        <dbReference type="ARBA" id="ARBA00008506"/>
    </source>
</evidence>
<dbReference type="Gramene" id="TraesNOR3B03G01567200.1">
    <property type="protein sequence ID" value="TraesNOR3B03G01567200.1"/>
    <property type="gene ID" value="TraesNOR3B03G01567200"/>
</dbReference>
<proteinExistence type="inferred from homology"/>
<accession>A0A077RPH5</accession>
<dbReference type="Gramene" id="TraesSYM3B03G01568600.1">
    <property type="protein sequence ID" value="TraesSYM3B03G01568600.1"/>
    <property type="gene ID" value="TraesSYM3B03G01568600"/>
</dbReference>
<feature type="chain" id="PRO_5009743609" description="Bowman-Birk serine protease inhibitors family domain-containing protein" evidence="5">
    <location>
        <begin position="22"/>
        <end position="116"/>
    </location>
</feature>
<protein>
    <recommendedName>
        <fullName evidence="7">Bowman-Birk serine protease inhibitors family domain-containing protein</fullName>
    </recommendedName>
</protein>
<dbReference type="Gramene" id="TraesJAG3B03G01554370.1">
    <property type="protein sequence ID" value="TraesJAG3B03G01554370.1"/>
    <property type="gene ID" value="TraesJAG3B03G01554370"/>
</dbReference>
<evidence type="ECO:0000256" key="5">
    <source>
        <dbReference type="SAM" id="SignalP"/>
    </source>
</evidence>
<dbReference type="ExpressionAtlas" id="A0A077RPH5">
    <property type="expression patterns" value="baseline"/>
</dbReference>
<dbReference type="HOGENOM" id="CLU_2101403_0_0_1"/>
<evidence type="ECO:0000256" key="4">
    <source>
        <dbReference type="ARBA" id="ARBA00023157"/>
    </source>
</evidence>
<dbReference type="PANTHER" id="PTHR33479:SF9">
    <property type="entry name" value="BOWMAN-BIRK SERINE PROTEASE INHIBITORS FAMILY DOMAIN-CONTAINING PROTEIN"/>
    <property type="match status" value="1"/>
</dbReference>